<dbReference type="GO" id="GO:0016887">
    <property type="term" value="F:ATP hydrolysis activity"/>
    <property type="evidence" value="ECO:0007669"/>
    <property type="project" value="InterPro"/>
</dbReference>
<sequence>MPSAMGEEFLNLQQVNVWRGLEAEVPALREVNLTLRTGESVAILGPNGSGKSTLLKLLTGELRSEVRDGSGCWLFGEDLWSIEELRHRIGVVMPEEVARFDPEELAFDVVLSGFRGAYGRTAFMRFSRAERIRASRAVDRMEVAELVNREFSALSSGERRRFLIARALAHEPEVLVLDEPSTALDFAASTELTRLLRDLILQGTTVVLVTHHPGEIPPEMERVVTLKNGQVVDDGPKRKVMTTDRLTDLYGLPLKARWAGGWCEVRPC</sequence>
<dbReference type="InterPro" id="IPR017871">
    <property type="entry name" value="ABC_transporter-like_CS"/>
</dbReference>
<dbReference type="InterPro" id="IPR050095">
    <property type="entry name" value="ECF_ABC_transporter_ATP-bd"/>
</dbReference>
<reference evidence="5 6" key="1">
    <citation type="submission" date="2020-08" db="EMBL/GenBank/DDBJ databases">
        <title>Genomic Encyclopedia of Type Strains, Phase IV (KMG-IV): sequencing the most valuable type-strain genomes for metagenomic binning, comparative biology and taxonomic classification.</title>
        <authorList>
            <person name="Goeker M."/>
        </authorList>
    </citation>
    <scope>NUCLEOTIDE SEQUENCE [LARGE SCALE GENOMIC DNA]</scope>
    <source>
        <strain evidence="5 6">YC6886</strain>
    </source>
</reference>
<dbReference type="Proteomes" id="UP000557717">
    <property type="component" value="Unassembled WGS sequence"/>
</dbReference>
<keyword evidence="1" id="KW-0813">Transport</keyword>
<dbReference type="Gene3D" id="3.40.50.300">
    <property type="entry name" value="P-loop containing nucleotide triphosphate hydrolases"/>
    <property type="match status" value="1"/>
</dbReference>
<feature type="domain" description="ABC transporter" evidence="4">
    <location>
        <begin position="12"/>
        <end position="253"/>
    </location>
</feature>
<organism evidence="5 6">
    <name type="scientific">Haloferula luteola</name>
    <dbReference type="NCBI Taxonomy" id="595692"/>
    <lineage>
        <taxon>Bacteria</taxon>
        <taxon>Pseudomonadati</taxon>
        <taxon>Verrucomicrobiota</taxon>
        <taxon>Verrucomicrobiia</taxon>
        <taxon>Verrucomicrobiales</taxon>
        <taxon>Verrucomicrobiaceae</taxon>
        <taxon>Haloferula</taxon>
    </lineage>
</organism>
<evidence type="ECO:0000313" key="6">
    <source>
        <dbReference type="Proteomes" id="UP000557717"/>
    </source>
</evidence>
<dbReference type="InterPro" id="IPR003439">
    <property type="entry name" value="ABC_transporter-like_ATP-bd"/>
</dbReference>
<evidence type="ECO:0000256" key="3">
    <source>
        <dbReference type="ARBA" id="ARBA00022840"/>
    </source>
</evidence>
<evidence type="ECO:0000256" key="2">
    <source>
        <dbReference type="ARBA" id="ARBA00022741"/>
    </source>
</evidence>
<accession>A0A840VA86</accession>
<comment type="caution">
    <text evidence="5">The sequence shown here is derived from an EMBL/GenBank/DDBJ whole genome shotgun (WGS) entry which is preliminary data.</text>
</comment>
<dbReference type="PROSITE" id="PS50893">
    <property type="entry name" value="ABC_TRANSPORTER_2"/>
    <property type="match status" value="1"/>
</dbReference>
<dbReference type="PANTHER" id="PTHR43553:SF3">
    <property type="entry name" value="ABC TRANSPORTER ATP-BINDING PROTEIN MODF"/>
    <property type="match status" value="1"/>
</dbReference>
<evidence type="ECO:0000256" key="1">
    <source>
        <dbReference type="ARBA" id="ARBA00022448"/>
    </source>
</evidence>
<dbReference type="InterPro" id="IPR003593">
    <property type="entry name" value="AAA+_ATPase"/>
</dbReference>
<dbReference type="SMART" id="SM00382">
    <property type="entry name" value="AAA"/>
    <property type="match status" value="1"/>
</dbReference>
<dbReference type="PANTHER" id="PTHR43553">
    <property type="entry name" value="HEAVY METAL TRANSPORTER"/>
    <property type="match status" value="1"/>
</dbReference>
<dbReference type="InterPro" id="IPR027417">
    <property type="entry name" value="P-loop_NTPase"/>
</dbReference>
<keyword evidence="3 5" id="KW-0067">ATP-binding</keyword>
<dbReference type="AlphaFoldDB" id="A0A840VA86"/>
<dbReference type="EMBL" id="JACHFD010000013">
    <property type="protein sequence ID" value="MBB5352464.1"/>
    <property type="molecule type" value="Genomic_DNA"/>
</dbReference>
<dbReference type="Pfam" id="PF00005">
    <property type="entry name" value="ABC_tran"/>
    <property type="match status" value="1"/>
</dbReference>
<gene>
    <name evidence="5" type="ORF">HNR46_002710</name>
</gene>
<keyword evidence="6" id="KW-1185">Reference proteome</keyword>
<evidence type="ECO:0000313" key="5">
    <source>
        <dbReference type="EMBL" id="MBB5352464.1"/>
    </source>
</evidence>
<dbReference type="GO" id="GO:0042626">
    <property type="term" value="F:ATPase-coupled transmembrane transporter activity"/>
    <property type="evidence" value="ECO:0007669"/>
    <property type="project" value="TreeGrafter"/>
</dbReference>
<dbReference type="PROSITE" id="PS00211">
    <property type="entry name" value="ABC_TRANSPORTER_1"/>
    <property type="match status" value="1"/>
</dbReference>
<protein>
    <submittedName>
        <fullName evidence="5">Iron complex transport system ATP-binding protein</fullName>
    </submittedName>
</protein>
<evidence type="ECO:0000259" key="4">
    <source>
        <dbReference type="PROSITE" id="PS50893"/>
    </source>
</evidence>
<dbReference type="GO" id="GO:0005524">
    <property type="term" value="F:ATP binding"/>
    <property type="evidence" value="ECO:0007669"/>
    <property type="project" value="UniProtKB-KW"/>
</dbReference>
<keyword evidence="2" id="KW-0547">Nucleotide-binding</keyword>
<dbReference type="SUPFAM" id="SSF52540">
    <property type="entry name" value="P-loop containing nucleoside triphosphate hydrolases"/>
    <property type="match status" value="1"/>
</dbReference>
<proteinExistence type="predicted"/>
<dbReference type="GO" id="GO:0043190">
    <property type="term" value="C:ATP-binding cassette (ABC) transporter complex"/>
    <property type="evidence" value="ECO:0007669"/>
    <property type="project" value="TreeGrafter"/>
</dbReference>
<name>A0A840VA86_9BACT</name>